<dbReference type="AlphaFoldDB" id="A0A507DW84"/>
<evidence type="ECO:0000259" key="1">
    <source>
        <dbReference type="PROSITE" id="PS50191"/>
    </source>
</evidence>
<dbReference type="InterPro" id="IPR001251">
    <property type="entry name" value="CRAL-TRIO_dom"/>
</dbReference>
<feature type="domain" description="CRAL-TRIO" evidence="1">
    <location>
        <begin position="120"/>
        <end position="282"/>
    </location>
</feature>
<dbReference type="SUPFAM" id="SSF52087">
    <property type="entry name" value="CRAL/TRIO domain"/>
    <property type="match status" value="1"/>
</dbReference>
<organism evidence="2 3">
    <name type="scientific">Powellomyces hirtus</name>
    <dbReference type="NCBI Taxonomy" id="109895"/>
    <lineage>
        <taxon>Eukaryota</taxon>
        <taxon>Fungi</taxon>
        <taxon>Fungi incertae sedis</taxon>
        <taxon>Chytridiomycota</taxon>
        <taxon>Chytridiomycota incertae sedis</taxon>
        <taxon>Chytridiomycetes</taxon>
        <taxon>Spizellomycetales</taxon>
        <taxon>Powellomycetaceae</taxon>
        <taxon>Powellomyces</taxon>
    </lineage>
</organism>
<dbReference type="InterPro" id="IPR051026">
    <property type="entry name" value="PI/PC_transfer"/>
</dbReference>
<dbReference type="PROSITE" id="PS50191">
    <property type="entry name" value="CRAL_TRIO"/>
    <property type="match status" value="1"/>
</dbReference>
<dbReference type="SUPFAM" id="SSF46938">
    <property type="entry name" value="CRAL/TRIO N-terminal domain"/>
    <property type="match status" value="1"/>
</dbReference>
<dbReference type="Pfam" id="PF00650">
    <property type="entry name" value="CRAL_TRIO"/>
    <property type="match status" value="1"/>
</dbReference>
<dbReference type="SMART" id="SM01100">
    <property type="entry name" value="CRAL_TRIO_N"/>
    <property type="match status" value="1"/>
</dbReference>
<gene>
    <name evidence="2" type="ORF">PhCBS80983_g04848</name>
</gene>
<dbReference type="PANTHER" id="PTHR45657">
    <property type="entry name" value="CRAL-TRIO DOMAIN-CONTAINING PROTEIN YKL091C-RELATED"/>
    <property type="match status" value="1"/>
</dbReference>
<protein>
    <recommendedName>
        <fullName evidence="1">CRAL-TRIO domain-containing protein</fullName>
    </recommendedName>
</protein>
<reference evidence="2 3" key="1">
    <citation type="journal article" date="2019" name="Sci. Rep.">
        <title>Comparative genomics of chytrid fungi reveal insights into the obligate biotrophic and pathogenic lifestyle of Synchytrium endobioticum.</title>
        <authorList>
            <person name="van de Vossenberg B.T.L.H."/>
            <person name="Warris S."/>
            <person name="Nguyen H.D.T."/>
            <person name="van Gent-Pelzer M.P.E."/>
            <person name="Joly D.L."/>
            <person name="van de Geest H.C."/>
            <person name="Bonants P.J.M."/>
            <person name="Smith D.S."/>
            <person name="Levesque C.A."/>
            <person name="van der Lee T.A.J."/>
        </authorList>
    </citation>
    <scope>NUCLEOTIDE SEQUENCE [LARGE SCALE GENOMIC DNA]</scope>
    <source>
        <strain evidence="2 3">CBS 809.83</strain>
    </source>
</reference>
<dbReference type="Gene3D" id="2.60.120.680">
    <property type="entry name" value="GOLD domain"/>
    <property type="match status" value="1"/>
</dbReference>
<sequence>MSSSKLDLDALTDDQKTKSIAELRGLLSAESEKHDDHELLRFLIARQMDAHRAKDMLLGYVEWRRKDGIDELPMPGINGNPVQQTTRGFKSIPDANWDFNAPGMPEEYKKFGPCMGGGCFHKVDKDGQIIFIERTGYHDVKGLAVKCTPAIMLDWHIRNNEMIFNVLMPEVSERAGKLIEKHIVIFDLTNSGMWQFDMTGLHLLKAVSDLDSKMYPERLSRLFIVNTPGIFTRAWNIVKRWLDKRILEKIFILDSNYQDVLLQHIDPENLPEFLGGTCKCSHMPGGCVPSPYLESKKATGGGDNFLHTASLGSTVFEHTMAIAKEDMEGAQVDLHYKFKTSKKGVQFEVRHQNEAGEETVVVPSANYESQKETIQSQIPVLPGKYILSWQKPAGGFAMFNSSTLDFSCDFDLRGDEETKASAVAGQSQSQDDLGAEKLAQLQV</sequence>
<dbReference type="Proteomes" id="UP000318582">
    <property type="component" value="Unassembled WGS sequence"/>
</dbReference>
<dbReference type="Gene3D" id="3.40.525.10">
    <property type="entry name" value="CRAL-TRIO lipid binding domain"/>
    <property type="match status" value="1"/>
</dbReference>
<dbReference type="PANTHER" id="PTHR45657:SF1">
    <property type="entry name" value="CRAL-TRIO DOMAIN-CONTAINING PROTEIN YKL091C-RELATED"/>
    <property type="match status" value="1"/>
</dbReference>
<accession>A0A507DW84</accession>
<dbReference type="STRING" id="109895.A0A507DW84"/>
<comment type="caution">
    <text evidence="2">The sequence shown here is derived from an EMBL/GenBank/DDBJ whole genome shotgun (WGS) entry which is preliminary data.</text>
</comment>
<dbReference type="InterPro" id="IPR036273">
    <property type="entry name" value="CRAL/TRIO_N_dom_sf"/>
</dbReference>
<evidence type="ECO:0000313" key="2">
    <source>
        <dbReference type="EMBL" id="TPX56039.1"/>
    </source>
</evidence>
<evidence type="ECO:0000313" key="3">
    <source>
        <dbReference type="Proteomes" id="UP000318582"/>
    </source>
</evidence>
<dbReference type="InterPro" id="IPR011074">
    <property type="entry name" value="CRAL/TRIO_N_dom"/>
</dbReference>
<keyword evidence="3" id="KW-1185">Reference proteome</keyword>
<dbReference type="EMBL" id="QEAQ01000087">
    <property type="protein sequence ID" value="TPX56039.1"/>
    <property type="molecule type" value="Genomic_DNA"/>
</dbReference>
<dbReference type="SMART" id="SM00516">
    <property type="entry name" value="SEC14"/>
    <property type="match status" value="1"/>
</dbReference>
<name>A0A507DW84_9FUNG</name>
<proteinExistence type="predicted"/>
<dbReference type="CDD" id="cd00170">
    <property type="entry name" value="SEC14"/>
    <property type="match status" value="1"/>
</dbReference>
<dbReference type="InterPro" id="IPR036865">
    <property type="entry name" value="CRAL-TRIO_dom_sf"/>
</dbReference>